<evidence type="ECO:0000256" key="2">
    <source>
        <dbReference type="SAM" id="MobiDB-lite"/>
    </source>
</evidence>
<keyword evidence="4" id="KW-0732">Signal</keyword>
<dbReference type="PANTHER" id="PTHR36464:SF1">
    <property type="entry name" value="PROTEIN BEAN1"/>
    <property type="match status" value="1"/>
</dbReference>
<dbReference type="InterPro" id="IPR002172">
    <property type="entry name" value="LDrepeatLR_classA_rpt"/>
</dbReference>
<keyword evidence="3" id="KW-0472">Membrane</keyword>
<accession>A0A401T758</accession>
<reference evidence="5 6" key="1">
    <citation type="journal article" date="2018" name="Nat. Ecol. Evol.">
        <title>Shark genomes provide insights into elasmobranch evolution and the origin of vertebrates.</title>
        <authorList>
            <person name="Hara Y"/>
            <person name="Yamaguchi K"/>
            <person name="Onimaru K"/>
            <person name="Kadota M"/>
            <person name="Koyanagi M"/>
            <person name="Keeley SD"/>
            <person name="Tatsumi K"/>
            <person name="Tanaka K"/>
            <person name="Motone F"/>
            <person name="Kageyama Y"/>
            <person name="Nozu R"/>
            <person name="Adachi N"/>
            <person name="Nishimura O"/>
            <person name="Nakagawa R"/>
            <person name="Tanegashima C"/>
            <person name="Kiyatake I"/>
            <person name="Matsumoto R"/>
            <person name="Murakumo K"/>
            <person name="Nishida K"/>
            <person name="Terakita A"/>
            <person name="Kuratani S"/>
            <person name="Sato K"/>
            <person name="Hyodo S Kuraku.S."/>
        </authorList>
    </citation>
    <scope>NUCLEOTIDE SEQUENCE [LARGE SCALE GENOMIC DNA]</scope>
</reference>
<evidence type="ECO:0000256" key="4">
    <source>
        <dbReference type="SAM" id="SignalP"/>
    </source>
</evidence>
<protein>
    <submittedName>
        <fullName evidence="5">Uncharacterized protein</fullName>
    </submittedName>
</protein>
<feature type="chain" id="PRO_5019131990" evidence="4">
    <location>
        <begin position="21"/>
        <end position="313"/>
    </location>
</feature>
<feature type="compositionally biased region" description="Basic and acidic residues" evidence="2">
    <location>
        <begin position="224"/>
        <end position="241"/>
    </location>
</feature>
<proteinExistence type="predicted"/>
<feature type="region of interest" description="Disordered" evidence="2">
    <location>
        <begin position="208"/>
        <end position="251"/>
    </location>
</feature>
<dbReference type="AlphaFoldDB" id="A0A401T758"/>
<name>A0A401T758_CHIPU</name>
<comment type="caution">
    <text evidence="5">The sequence shown here is derived from an EMBL/GenBank/DDBJ whole genome shotgun (WGS) entry which is preliminary data.</text>
</comment>
<dbReference type="InterPro" id="IPR039352">
    <property type="entry name" value="BEAN1"/>
</dbReference>
<dbReference type="CDD" id="cd00112">
    <property type="entry name" value="LDLa"/>
    <property type="match status" value="1"/>
</dbReference>
<dbReference type="STRING" id="137246.A0A401T758"/>
<keyword evidence="1" id="KW-1015">Disulfide bond</keyword>
<evidence type="ECO:0000256" key="1">
    <source>
        <dbReference type="ARBA" id="ARBA00023157"/>
    </source>
</evidence>
<gene>
    <name evidence="5" type="ORF">chiPu_0016992</name>
</gene>
<dbReference type="PANTHER" id="PTHR36464">
    <property type="entry name" value="PROTEIN BEAN1"/>
    <property type="match status" value="1"/>
</dbReference>
<evidence type="ECO:0000313" key="6">
    <source>
        <dbReference type="Proteomes" id="UP000287033"/>
    </source>
</evidence>
<sequence length="313" mass="34637">MEIIVHFCSVSLFYLPLILGSSIRIGLGRNNSNLSEQSILPCKKEELQCGNGLCLLNWLHCQYRKDCGREYTSVKLICSKIQSNQSGGHSGYSHYMDGSNDANLLVSPLVVAGIVIGLVLFLSCMTIIVGSLRKDSRLGNSHLRTEASYAPDGFSFGGSVGELQSTCIEEYPPTFDFDSYIETLSQINVMYQDSPPHYEECVSHRAPDLYLPEEDPPPYSLTDPHQRNDSTLREPPEEETRPQGPGNPPRVASFLSESQQVVMSISSSSMPLDLAPPYEQVVFDRQEVALPLSTAGELKDTPEECRPISRTIV</sequence>
<dbReference type="Proteomes" id="UP000287033">
    <property type="component" value="Unassembled WGS sequence"/>
</dbReference>
<keyword evidence="6" id="KW-1185">Reference proteome</keyword>
<organism evidence="5 6">
    <name type="scientific">Chiloscyllium punctatum</name>
    <name type="common">Brownbanded bambooshark</name>
    <name type="synonym">Hemiscyllium punctatum</name>
    <dbReference type="NCBI Taxonomy" id="137246"/>
    <lineage>
        <taxon>Eukaryota</taxon>
        <taxon>Metazoa</taxon>
        <taxon>Chordata</taxon>
        <taxon>Craniata</taxon>
        <taxon>Vertebrata</taxon>
        <taxon>Chondrichthyes</taxon>
        <taxon>Elasmobranchii</taxon>
        <taxon>Galeomorphii</taxon>
        <taxon>Galeoidea</taxon>
        <taxon>Orectolobiformes</taxon>
        <taxon>Hemiscylliidae</taxon>
        <taxon>Chiloscyllium</taxon>
    </lineage>
</organism>
<keyword evidence="3" id="KW-1133">Transmembrane helix</keyword>
<feature type="signal peptide" evidence="4">
    <location>
        <begin position="1"/>
        <end position="20"/>
    </location>
</feature>
<evidence type="ECO:0000256" key="3">
    <source>
        <dbReference type="SAM" id="Phobius"/>
    </source>
</evidence>
<evidence type="ECO:0000313" key="5">
    <source>
        <dbReference type="EMBL" id="GCC38478.1"/>
    </source>
</evidence>
<feature type="transmembrane region" description="Helical" evidence="3">
    <location>
        <begin position="105"/>
        <end position="129"/>
    </location>
</feature>
<dbReference type="EMBL" id="BEZZ01001192">
    <property type="protein sequence ID" value="GCC38478.1"/>
    <property type="molecule type" value="Genomic_DNA"/>
</dbReference>
<dbReference type="OrthoDB" id="9085892at2759"/>
<dbReference type="OMA" id="QANITHP"/>
<keyword evidence="3" id="KW-0812">Transmembrane</keyword>